<keyword evidence="2" id="KW-1185">Reference proteome</keyword>
<dbReference type="InterPro" id="IPR010319">
    <property type="entry name" value="Transglutaminase-like_Cys_pept"/>
</dbReference>
<dbReference type="Pfam" id="PF06035">
    <property type="entry name" value="Peptidase_C93"/>
    <property type="match status" value="1"/>
</dbReference>
<proteinExistence type="predicted"/>
<evidence type="ECO:0000313" key="2">
    <source>
        <dbReference type="Proteomes" id="UP000599523"/>
    </source>
</evidence>
<gene>
    <name evidence="1" type="ORF">GPA21_12460</name>
</gene>
<evidence type="ECO:0000313" key="1">
    <source>
        <dbReference type="EMBL" id="NMG03777.1"/>
    </source>
</evidence>
<dbReference type="EMBL" id="WTVM01000073">
    <property type="protein sequence ID" value="NMG03777.1"/>
    <property type="molecule type" value="Genomic_DNA"/>
</dbReference>
<sequence length="154" mass="17669">MQYQDFCNANPGHCASGGEAILEWTEDAEMTLTRVNREVNAEIEFQPDWDSRGVEDFWCYPADGVGDCEDFALEKRQRLVALGLPRGALTLAIVHHTEKFFAHTLLLAETTAGTFLLDNLDDALRCWDAVPYRFERREGSDGRWIRYRPIRQAE</sequence>
<dbReference type="RefSeq" id="WP_168988476.1">
    <property type="nucleotide sequence ID" value="NZ_CAWPHM010000301.1"/>
</dbReference>
<dbReference type="Proteomes" id="UP000599523">
    <property type="component" value="Unassembled WGS sequence"/>
</dbReference>
<dbReference type="PANTHER" id="PTHR39327">
    <property type="match status" value="1"/>
</dbReference>
<name>A0A972F8D6_9RHOO</name>
<dbReference type="AlphaFoldDB" id="A0A972F8D6"/>
<dbReference type="PANTHER" id="PTHR39327:SF1">
    <property type="entry name" value="BLR5470 PROTEIN"/>
    <property type="match status" value="1"/>
</dbReference>
<comment type="caution">
    <text evidence="1">The sequence shown here is derived from an EMBL/GenBank/DDBJ whole genome shotgun (WGS) entry which is preliminary data.</text>
</comment>
<organism evidence="1 2">
    <name type="scientific">Azoarcus taiwanensis</name>
    <dbReference type="NCBI Taxonomy" id="666964"/>
    <lineage>
        <taxon>Bacteria</taxon>
        <taxon>Pseudomonadati</taxon>
        <taxon>Pseudomonadota</taxon>
        <taxon>Betaproteobacteria</taxon>
        <taxon>Rhodocyclales</taxon>
        <taxon>Zoogloeaceae</taxon>
        <taxon>Azoarcus</taxon>
    </lineage>
</organism>
<protein>
    <submittedName>
        <fullName evidence="1">Transglutaminase</fullName>
    </submittedName>
</protein>
<accession>A0A972F8D6</accession>
<reference evidence="1" key="1">
    <citation type="submission" date="2019-12" db="EMBL/GenBank/DDBJ databases">
        <title>Comparative genomics gives insights into the taxonomy of the Azoarcus-Aromatoleum group and reveals separate origins of nif in the plant-associated Azoarcus and non-plant-associated Aromatoleum sub-groups.</title>
        <authorList>
            <person name="Lafos M."/>
            <person name="Maluk M."/>
            <person name="Batista M."/>
            <person name="Junghare M."/>
            <person name="Carmona M."/>
            <person name="Faoro H."/>
            <person name="Cruz L.M."/>
            <person name="Battistoni F."/>
            <person name="De Souza E."/>
            <person name="Pedrosa F."/>
            <person name="Chen W.-M."/>
            <person name="Poole P.S."/>
            <person name="Dixon R.A."/>
            <person name="James E.K."/>
        </authorList>
    </citation>
    <scope>NUCLEOTIDE SEQUENCE</scope>
    <source>
        <strain evidence="1">NSC3</strain>
    </source>
</reference>
<dbReference type="Gene3D" id="3.10.620.30">
    <property type="match status" value="1"/>
</dbReference>